<dbReference type="KEGG" id="buo:BRPE64_ECDS00760"/>
<name>R4WUN2_9BURK</name>
<protein>
    <submittedName>
        <fullName evidence="1">Uncharacterized protein</fullName>
    </submittedName>
</protein>
<organism evidence="1 2">
    <name type="scientific">Caballeronia insecticola</name>
    <dbReference type="NCBI Taxonomy" id="758793"/>
    <lineage>
        <taxon>Bacteria</taxon>
        <taxon>Pseudomonadati</taxon>
        <taxon>Pseudomonadota</taxon>
        <taxon>Betaproteobacteria</taxon>
        <taxon>Burkholderiales</taxon>
        <taxon>Burkholderiaceae</taxon>
        <taxon>Caballeronia</taxon>
    </lineage>
</organism>
<keyword evidence="1" id="KW-0614">Plasmid</keyword>
<accession>R4WUN2</accession>
<dbReference type="HOGENOM" id="CLU_2033689_0_0_4"/>
<dbReference type="Proteomes" id="UP000013966">
    <property type="component" value="Plasmid p2"/>
</dbReference>
<reference evidence="1 2" key="2">
    <citation type="journal article" date="2018" name="Int. J. Syst. Evol. Microbiol.">
        <title>Burkholderia insecticola sp. nov., a gut symbiotic bacterium of the bean bug Riptortus pedestris.</title>
        <authorList>
            <person name="Takeshita K."/>
            <person name="Tamaki H."/>
            <person name="Ohbayashi T."/>
            <person name="Meng X.-Y."/>
            <person name="Sone T."/>
            <person name="Mitani Y."/>
            <person name="Peeters C."/>
            <person name="Kikuchi Y."/>
            <person name="Vandamme P."/>
        </authorList>
    </citation>
    <scope>NUCLEOTIDE SEQUENCE [LARGE SCALE GENOMIC DNA]</scope>
    <source>
        <strain evidence="1">RPE64</strain>
        <plasmid evidence="1 2">p2</plasmid>
    </source>
</reference>
<evidence type="ECO:0000313" key="1">
    <source>
        <dbReference type="EMBL" id="BAN28234.1"/>
    </source>
</evidence>
<sequence length="121" mass="13254">MGTLIEMLTIDMLERETERVLNARRMKGRALGATYALAVANADQIRRIADLGRSGVLVERASEPVECLDLIVAAWQGCEPSDIENDVLKEFLEGYLGFDSPFPGAVLAGFVEGVTAFERHV</sequence>
<gene>
    <name evidence="1" type="ORF">BRPE64_ECDS00760</name>
</gene>
<keyword evidence="2" id="KW-1185">Reference proteome</keyword>
<proteinExistence type="predicted"/>
<geneLocation type="plasmid" evidence="1 2">
    <name>p2</name>
</geneLocation>
<dbReference type="AlphaFoldDB" id="R4WUN2"/>
<dbReference type="PATRIC" id="fig|758793.3.peg.6418"/>
<reference evidence="1 2" key="1">
    <citation type="journal article" date="2013" name="Genome Announc.">
        <title>Complete Genome Sequence of Burkholderia sp. Strain RPE64, Bacterial Symbiont of the Bean Bug Riptortus pedestris.</title>
        <authorList>
            <person name="Shibata T.F."/>
            <person name="Maeda T."/>
            <person name="Nikoh N."/>
            <person name="Yamaguchi K."/>
            <person name="Oshima K."/>
            <person name="Hattori M."/>
            <person name="Nishiyama T."/>
            <person name="Hasebe M."/>
            <person name="Fukatsu T."/>
            <person name="Kikuchi Y."/>
            <person name="Shigenobu S."/>
        </authorList>
    </citation>
    <scope>NUCLEOTIDE SEQUENCE [LARGE SCALE GENOMIC DNA]</scope>
    <source>
        <plasmid evidence="1 2">p2</plasmid>
    </source>
</reference>
<dbReference type="RefSeq" id="WP_016355583.1">
    <property type="nucleotide sequence ID" value="NC_021295.1"/>
</dbReference>
<dbReference type="EMBL" id="AP013062">
    <property type="protein sequence ID" value="BAN28234.1"/>
    <property type="molecule type" value="Genomic_DNA"/>
</dbReference>
<evidence type="ECO:0000313" key="2">
    <source>
        <dbReference type="Proteomes" id="UP000013966"/>
    </source>
</evidence>